<dbReference type="Proteomes" id="UP001291623">
    <property type="component" value="Unassembled WGS sequence"/>
</dbReference>
<sequence>MHSILNQIIMPESIEKHGKNWKNVDYLVFNTYIWWINIFSMKVLRGSFDEAATEYDEIERPVAYRRVLTKQCGYKSHQSLLHEHVSSTYQSVGTDRRLFVVAANVTQSISVPVYFLNITTLSEYRKDAHTSVHTIGQGKMLSPEQQADPATYADCIHLCLPVLPDTWNKFLYSRILSHS</sequence>
<feature type="domain" description="Trichome birefringence-like C-terminal" evidence="2">
    <location>
        <begin position="88"/>
        <end position="173"/>
    </location>
</feature>
<name>A0AAE1R4L2_9SOLA</name>
<comment type="similarity">
    <text evidence="1">Belongs to the PC-esterase family. TBL subfamily.</text>
</comment>
<organism evidence="3 4">
    <name type="scientific">Anisodus tanguticus</name>
    <dbReference type="NCBI Taxonomy" id="243964"/>
    <lineage>
        <taxon>Eukaryota</taxon>
        <taxon>Viridiplantae</taxon>
        <taxon>Streptophyta</taxon>
        <taxon>Embryophyta</taxon>
        <taxon>Tracheophyta</taxon>
        <taxon>Spermatophyta</taxon>
        <taxon>Magnoliopsida</taxon>
        <taxon>eudicotyledons</taxon>
        <taxon>Gunneridae</taxon>
        <taxon>Pentapetalae</taxon>
        <taxon>asterids</taxon>
        <taxon>lamiids</taxon>
        <taxon>Solanales</taxon>
        <taxon>Solanaceae</taxon>
        <taxon>Solanoideae</taxon>
        <taxon>Hyoscyameae</taxon>
        <taxon>Anisodus</taxon>
    </lineage>
</organism>
<protein>
    <recommendedName>
        <fullName evidence="2">Trichome birefringence-like C-terminal domain-containing protein</fullName>
    </recommendedName>
</protein>
<reference evidence="3" key="1">
    <citation type="submission" date="2023-12" db="EMBL/GenBank/DDBJ databases">
        <title>Genome assembly of Anisodus tanguticus.</title>
        <authorList>
            <person name="Wang Y.-J."/>
        </authorList>
    </citation>
    <scope>NUCLEOTIDE SEQUENCE</scope>
    <source>
        <strain evidence="3">KB-2021</strain>
        <tissue evidence="3">Leaf</tissue>
    </source>
</reference>
<dbReference type="InterPro" id="IPR026057">
    <property type="entry name" value="TBL_C"/>
</dbReference>
<keyword evidence="4" id="KW-1185">Reference proteome</keyword>
<gene>
    <name evidence="3" type="ORF">RND71_036686</name>
</gene>
<feature type="domain" description="Trichome birefringence-like C-terminal" evidence="2">
    <location>
        <begin position="7"/>
        <end position="71"/>
    </location>
</feature>
<comment type="caution">
    <text evidence="3">The sequence shown here is derived from an EMBL/GenBank/DDBJ whole genome shotgun (WGS) entry which is preliminary data.</text>
</comment>
<evidence type="ECO:0000256" key="1">
    <source>
        <dbReference type="ARBA" id="ARBA00007727"/>
    </source>
</evidence>
<dbReference type="EMBL" id="JAVYJV010000020">
    <property type="protein sequence ID" value="KAK4343592.1"/>
    <property type="molecule type" value="Genomic_DNA"/>
</dbReference>
<dbReference type="GO" id="GO:0005794">
    <property type="term" value="C:Golgi apparatus"/>
    <property type="evidence" value="ECO:0007669"/>
    <property type="project" value="TreeGrafter"/>
</dbReference>
<evidence type="ECO:0000313" key="4">
    <source>
        <dbReference type="Proteomes" id="UP001291623"/>
    </source>
</evidence>
<dbReference type="GO" id="GO:0016413">
    <property type="term" value="F:O-acetyltransferase activity"/>
    <property type="evidence" value="ECO:0007669"/>
    <property type="project" value="InterPro"/>
</dbReference>
<dbReference type="InterPro" id="IPR029962">
    <property type="entry name" value="TBL"/>
</dbReference>
<dbReference type="PANTHER" id="PTHR32285">
    <property type="entry name" value="PROTEIN TRICHOME BIREFRINGENCE-LIKE 9-RELATED"/>
    <property type="match status" value="1"/>
</dbReference>
<dbReference type="Pfam" id="PF13839">
    <property type="entry name" value="PC-Esterase"/>
    <property type="match status" value="2"/>
</dbReference>
<dbReference type="PANTHER" id="PTHR32285:SF10">
    <property type="entry name" value="XYLAN O-ACETYLTRANSFERASE 1"/>
    <property type="match status" value="1"/>
</dbReference>
<dbReference type="AlphaFoldDB" id="A0AAE1R4L2"/>
<evidence type="ECO:0000313" key="3">
    <source>
        <dbReference type="EMBL" id="KAK4343592.1"/>
    </source>
</evidence>
<accession>A0AAE1R4L2</accession>
<evidence type="ECO:0000259" key="2">
    <source>
        <dbReference type="Pfam" id="PF13839"/>
    </source>
</evidence>
<proteinExistence type="inferred from homology"/>